<comment type="caution">
    <text evidence="1">The sequence shown here is derived from an EMBL/GenBank/DDBJ whole genome shotgun (WGS) entry which is preliminary data.</text>
</comment>
<organism evidence="1 2">
    <name type="scientific">Tritrichomonas musculus</name>
    <dbReference type="NCBI Taxonomy" id="1915356"/>
    <lineage>
        <taxon>Eukaryota</taxon>
        <taxon>Metamonada</taxon>
        <taxon>Parabasalia</taxon>
        <taxon>Tritrichomonadida</taxon>
        <taxon>Tritrichomonadidae</taxon>
        <taxon>Tritrichomonas</taxon>
    </lineage>
</organism>
<name>A0ABR2K9L0_9EUKA</name>
<dbReference type="InterPro" id="IPR016024">
    <property type="entry name" value="ARM-type_fold"/>
</dbReference>
<reference evidence="1 2" key="1">
    <citation type="submission" date="2024-04" db="EMBL/GenBank/DDBJ databases">
        <title>Tritrichomonas musculus Genome.</title>
        <authorList>
            <person name="Alves-Ferreira E."/>
            <person name="Grigg M."/>
            <person name="Lorenzi H."/>
            <person name="Galac M."/>
        </authorList>
    </citation>
    <scope>NUCLEOTIDE SEQUENCE [LARGE SCALE GENOMIC DNA]</scope>
    <source>
        <strain evidence="1 2">EAF2021</strain>
    </source>
</reference>
<evidence type="ECO:0000313" key="2">
    <source>
        <dbReference type="Proteomes" id="UP001470230"/>
    </source>
</evidence>
<proteinExistence type="predicted"/>
<dbReference type="EMBL" id="JAPFFF010000006">
    <property type="protein sequence ID" value="KAK8887523.1"/>
    <property type="molecule type" value="Genomic_DNA"/>
</dbReference>
<dbReference type="InterPro" id="IPR011989">
    <property type="entry name" value="ARM-like"/>
</dbReference>
<sequence length="496" mass="57687">MDLYKSGDPEVCSYEQKEEIYKNTTEEQDYYDVHKEQKAIEKLCLAQEIPESLDYLAYLSSNPDFRFIHEPNSQIITVIIDQMRNFPLNPNIIISCLQFIGNIWNDYGDSLEIFLDEELLELTINLSIQKNSPEIAFYGVRALNNLISATTQKGDEHFRVEKLDKLFFHPNSQNDTVDSTNLEQIILLLDTGSDFYFDVLGLIYNITRTYKKPICKTIMANPTFLSKIDNSLTQNYIIRIICNLAQDDDSFSFIFSPNGYSFAKQFVGYIIKIEDMDTILEMYSVLALFAKNSISEYIDYPLFWKALANHLKLMSQIDITNILNFIESVNYICPELLEKNNFWPMLFDISDEFATKSKERFANILCFYFKNRNACNFRDINVPPLSYAVNKGFEFLADILEFSFKNTLLFVNIINCLTELFFVNREVFGEIIVKSDLIEKLKNVAFENNPDYHKKVVHHTSVPGDLAFLEGIEDDDDINSLIYYFIENVQAFSDLR</sequence>
<dbReference type="SUPFAM" id="SSF48371">
    <property type="entry name" value="ARM repeat"/>
    <property type="match status" value="1"/>
</dbReference>
<keyword evidence="2" id="KW-1185">Reference proteome</keyword>
<evidence type="ECO:0000313" key="1">
    <source>
        <dbReference type="EMBL" id="KAK8887523.1"/>
    </source>
</evidence>
<accession>A0ABR2K9L0</accession>
<protein>
    <submittedName>
        <fullName evidence="1">Uncharacterized protein</fullName>
    </submittedName>
</protein>
<dbReference type="Proteomes" id="UP001470230">
    <property type="component" value="Unassembled WGS sequence"/>
</dbReference>
<dbReference type="Gene3D" id="1.25.10.10">
    <property type="entry name" value="Leucine-rich Repeat Variant"/>
    <property type="match status" value="1"/>
</dbReference>
<gene>
    <name evidence="1" type="ORF">M9Y10_038572</name>
</gene>